<dbReference type="GO" id="GO:0005524">
    <property type="term" value="F:ATP binding"/>
    <property type="evidence" value="ECO:0007669"/>
    <property type="project" value="UniProtKB-KW"/>
</dbReference>
<evidence type="ECO:0000256" key="7">
    <source>
        <dbReference type="ARBA" id="ARBA00022840"/>
    </source>
</evidence>
<dbReference type="SMART" id="SM00382">
    <property type="entry name" value="AAA"/>
    <property type="match status" value="1"/>
</dbReference>
<evidence type="ECO:0000256" key="14">
    <source>
        <dbReference type="ARBA" id="ARBA00044143"/>
    </source>
</evidence>
<keyword evidence="4" id="KW-1003">Cell membrane</keyword>
<evidence type="ECO:0000256" key="11">
    <source>
        <dbReference type="ARBA" id="ARBA00023136"/>
    </source>
</evidence>
<proteinExistence type="inferred from homology"/>
<comment type="similarity">
    <text evidence="2">Belongs to the ABC transporter superfamily.</text>
</comment>
<comment type="catalytic activity">
    <reaction evidence="15">
        <text>Ni(2+)(out) + ATP + H2O = Ni(2+)(in) + ADP + phosphate + H(+)</text>
        <dbReference type="Rhea" id="RHEA:15557"/>
        <dbReference type="ChEBI" id="CHEBI:15377"/>
        <dbReference type="ChEBI" id="CHEBI:15378"/>
        <dbReference type="ChEBI" id="CHEBI:30616"/>
        <dbReference type="ChEBI" id="CHEBI:43474"/>
        <dbReference type="ChEBI" id="CHEBI:49786"/>
        <dbReference type="ChEBI" id="CHEBI:456216"/>
        <dbReference type="EC" id="7.2.2.11"/>
    </reaction>
    <physiologicalReaction direction="left-to-right" evidence="15">
        <dbReference type="Rhea" id="RHEA:15558"/>
    </physiologicalReaction>
</comment>
<comment type="caution">
    <text evidence="17">The sequence shown here is derived from an EMBL/GenBank/DDBJ whole genome shotgun (WGS) entry which is preliminary data.</text>
</comment>
<evidence type="ECO:0000313" key="17">
    <source>
        <dbReference type="EMBL" id="MFC4386803.1"/>
    </source>
</evidence>
<sequence>MKPLLQFKQVSIYHPKSDNTILNEINFTIPHGEIVALLGPSGIGKSLLAQSIFSLLPENLKMSGEITFQAQALTKAKRGRDLVLIPQSVEALNPLMKIGKQLHTLTNNKQKIKNTLLELGLEESIMRSYPFELSGGQRRRVMIAMALVSDAKLVVADEPTPGLDMEARQDLLQLLLKIKEQKKSLLFITHDFLAAQQIADKIVVLKNGSVIDCIVREGCAFTDESFSHPYTRALWRALPEQSFTCE</sequence>
<dbReference type="CDD" id="cd03257">
    <property type="entry name" value="ABC_NikE_OppD_transporters"/>
    <property type="match status" value="1"/>
</dbReference>
<feature type="domain" description="ABC transporter" evidence="16">
    <location>
        <begin position="5"/>
        <end position="232"/>
    </location>
</feature>
<dbReference type="Proteomes" id="UP001595880">
    <property type="component" value="Unassembled WGS sequence"/>
</dbReference>
<reference evidence="18" key="1">
    <citation type="journal article" date="2019" name="Int. J. Syst. Evol. Microbiol.">
        <title>The Global Catalogue of Microorganisms (GCM) 10K type strain sequencing project: providing services to taxonomists for standard genome sequencing and annotation.</title>
        <authorList>
            <consortium name="The Broad Institute Genomics Platform"/>
            <consortium name="The Broad Institute Genome Sequencing Center for Infectious Disease"/>
            <person name="Wu L."/>
            <person name="Ma J."/>
        </authorList>
    </citation>
    <scope>NUCLEOTIDE SEQUENCE [LARGE SCALE GENOMIC DNA]</scope>
    <source>
        <strain evidence="18">KACC 14058</strain>
    </source>
</reference>
<dbReference type="EMBL" id="JBHSDV010000001">
    <property type="protein sequence ID" value="MFC4386803.1"/>
    <property type="molecule type" value="Genomic_DNA"/>
</dbReference>
<dbReference type="SUPFAM" id="SSF52540">
    <property type="entry name" value="P-loop containing nucleoside triphosphate hydrolases"/>
    <property type="match status" value="1"/>
</dbReference>
<keyword evidence="7 17" id="KW-0067">ATP-binding</keyword>
<keyword evidence="11" id="KW-0472">Membrane</keyword>
<dbReference type="PROSITE" id="PS00211">
    <property type="entry name" value="ABC_TRANSPORTER_1"/>
    <property type="match status" value="1"/>
</dbReference>
<evidence type="ECO:0000256" key="9">
    <source>
        <dbReference type="ARBA" id="ARBA00023065"/>
    </source>
</evidence>
<evidence type="ECO:0000313" key="18">
    <source>
        <dbReference type="Proteomes" id="UP001595880"/>
    </source>
</evidence>
<evidence type="ECO:0000256" key="1">
    <source>
        <dbReference type="ARBA" id="ARBA00004202"/>
    </source>
</evidence>
<evidence type="ECO:0000256" key="10">
    <source>
        <dbReference type="ARBA" id="ARBA00023112"/>
    </source>
</evidence>
<keyword evidence="3" id="KW-0813">Transport</keyword>
<accession>A0ABV8VVI1</accession>
<evidence type="ECO:0000256" key="4">
    <source>
        <dbReference type="ARBA" id="ARBA00022475"/>
    </source>
</evidence>
<comment type="subcellular location">
    <subcellularLocation>
        <location evidence="1">Cell membrane</location>
        <topology evidence="1">Peripheral membrane protein</topology>
    </subcellularLocation>
</comment>
<dbReference type="PANTHER" id="PTHR43297:SF13">
    <property type="entry name" value="NICKEL ABC TRANSPORTER, ATP-BINDING PROTEIN"/>
    <property type="match status" value="1"/>
</dbReference>
<keyword evidence="6" id="KW-0547">Nucleotide-binding</keyword>
<dbReference type="InterPro" id="IPR003439">
    <property type="entry name" value="ABC_transporter-like_ATP-bd"/>
</dbReference>
<keyword evidence="10" id="KW-0921">Nickel transport</keyword>
<comment type="subunit">
    <text evidence="12">The complex is composed of two ATP-binding proteins (NikD and NikE), two transmembrane proteins (NikB and NikC) and a solute-binding protein (NikA).</text>
</comment>
<name>A0ABV8VVI1_9BACI</name>
<keyword evidence="18" id="KW-1185">Reference proteome</keyword>
<dbReference type="Pfam" id="PF00005">
    <property type="entry name" value="ABC_tran"/>
    <property type="match status" value="1"/>
</dbReference>
<evidence type="ECO:0000256" key="6">
    <source>
        <dbReference type="ARBA" id="ARBA00022741"/>
    </source>
</evidence>
<dbReference type="InterPro" id="IPR003593">
    <property type="entry name" value="AAA+_ATPase"/>
</dbReference>
<evidence type="ECO:0000256" key="13">
    <source>
        <dbReference type="ARBA" id="ARBA00039098"/>
    </source>
</evidence>
<evidence type="ECO:0000256" key="2">
    <source>
        <dbReference type="ARBA" id="ARBA00005417"/>
    </source>
</evidence>
<evidence type="ECO:0000256" key="12">
    <source>
        <dbReference type="ARBA" id="ARBA00038669"/>
    </source>
</evidence>
<keyword evidence="8" id="KW-1278">Translocase</keyword>
<dbReference type="InterPro" id="IPR050388">
    <property type="entry name" value="ABC_Ni/Peptide_Import"/>
</dbReference>
<dbReference type="InterPro" id="IPR017871">
    <property type="entry name" value="ABC_transporter-like_CS"/>
</dbReference>
<keyword evidence="9" id="KW-0406">Ion transport</keyword>
<evidence type="ECO:0000259" key="16">
    <source>
        <dbReference type="PROSITE" id="PS50893"/>
    </source>
</evidence>
<protein>
    <recommendedName>
        <fullName evidence="14">Nickel import system ATP-binding protein NikD</fullName>
        <ecNumber evidence="13">7.2.2.11</ecNumber>
    </recommendedName>
</protein>
<dbReference type="PANTHER" id="PTHR43297">
    <property type="entry name" value="OLIGOPEPTIDE TRANSPORT ATP-BINDING PROTEIN APPD"/>
    <property type="match status" value="1"/>
</dbReference>
<dbReference type="Gene3D" id="3.40.50.300">
    <property type="entry name" value="P-loop containing nucleotide triphosphate hydrolases"/>
    <property type="match status" value="1"/>
</dbReference>
<evidence type="ECO:0000256" key="15">
    <source>
        <dbReference type="ARBA" id="ARBA00048610"/>
    </source>
</evidence>
<evidence type="ECO:0000256" key="3">
    <source>
        <dbReference type="ARBA" id="ARBA00022448"/>
    </source>
</evidence>
<evidence type="ECO:0000256" key="5">
    <source>
        <dbReference type="ARBA" id="ARBA00022596"/>
    </source>
</evidence>
<dbReference type="EC" id="7.2.2.11" evidence="13"/>
<keyword evidence="5" id="KW-0533">Nickel</keyword>
<organism evidence="17 18">
    <name type="scientific">Gracilibacillus marinus</name>
    <dbReference type="NCBI Taxonomy" id="630535"/>
    <lineage>
        <taxon>Bacteria</taxon>
        <taxon>Bacillati</taxon>
        <taxon>Bacillota</taxon>
        <taxon>Bacilli</taxon>
        <taxon>Bacillales</taxon>
        <taxon>Bacillaceae</taxon>
        <taxon>Gracilibacillus</taxon>
    </lineage>
</organism>
<dbReference type="PROSITE" id="PS50893">
    <property type="entry name" value="ABC_TRANSPORTER_2"/>
    <property type="match status" value="1"/>
</dbReference>
<evidence type="ECO:0000256" key="8">
    <source>
        <dbReference type="ARBA" id="ARBA00022967"/>
    </source>
</evidence>
<dbReference type="RefSeq" id="WP_390195763.1">
    <property type="nucleotide sequence ID" value="NZ_JBHSDV010000001.1"/>
</dbReference>
<dbReference type="InterPro" id="IPR027417">
    <property type="entry name" value="P-loop_NTPase"/>
</dbReference>
<gene>
    <name evidence="17" type="ORF">ACFOZ1_03160</name>
</gene>